<dbReference type="PANTHER" id="PTHR41523">
    <property type="entry name" value="TWO-COMPONENT SYSTEM SENSOR PROTEIN"/>
    <property type="match status" value="1"/>
</dbReference>
<dbReference type="GO" id="GO:0016301">
    <property type="term" value="F:kinase activity"/>
    <property type="evidence" value="ECO:0007669"/>
    <property type="project" value="UniProtKB-KW"/>
</dbReference>
<evidence type="ECO:0000256" key="4">
    <source>
        <dbReference type="ARBA" id="ARBA00022679"/>
    </source>
</evidence>
<name>A0ABU0N3U5_9FIRM</name>
<dbReference type="Gene3D" id="3.30.450.20">
    <property type="entry name" value="PAS domain"/>
    <property type="match status" value="1"/>
</dbReference>
<dbReference type="InterPro" id="IPR036890">
    <property type="entry name" value="HATPase_C_sf"/>
</dbReference>
<protein>
    <recommendedName>
        <fullName evidence="2">histidine kinase</fullName>
        <ecNumber evidence="2">2.7.13.3</ecNumber>
    </recommendedName>
</protein>
<keyword evidence="6 10" id="KW-0418">Kinase</keyword>
<proteinExistence type="predicted"/>
<comment type="catalytic activity">
    <reaction evidence="1">
        <text>ATP + protein L-histidine = ADP + protein N-phospho-L-histidine.</text>
        <dbReference type="EC" id="2.7.13.3"/>
    </reaction>
</comment>
<evidence type="ECO:0000256" key="6">
    <source>
        <dbReference type="ARBA" id="ARBA00022777"/>
    </source>
</evidence>
<dbReference type="Pfam" id="PF12282">
    <property type="entry name" value="GAF_PdtaS"/>
    <property type="match status" value="1"/>
</dbReference>
<organism evidence="10 11">
    <name type="scientific">Paraclostridium ghonii</name>
    <dbReference type="NCBI Taxonomy" id="29358"/>
    <lineage>
        <taxon>Bacteria</taxon>
        <taxon>Bacillati</taxon>
        <taxon>Bacillota</taxon>
        <taxon>Clostridia</taxon>
        <taxon>Peptostreptococcales</taxon>
        <taxon>Peptostreptococcaceae</taxon>
        <taxon>Paraclostridium</taxon>
    </lineage>
</organism>
<evidence type="ECO:0000259" key="9">
    <source>
        <dbReference type="Pfam" id="PF12282"/>
    </source>
</evidence>
<keyword evidence="4" id="KW-0808">Transferase</keyword>
<reference evidence="10 11" key="1">
    <citation type="submission" date="2023-07" db="EMBL/GenBank/DDBJ databases">
        <title>Genomic Encyclopedia of Type Strains, Phase IV (KMG-IV): sequencing the most valuable type-strain genomes for metagenomic binning, comparative biology and taxonomic classification.</title>
        <authorList>
            <person name="Goeker M."/>
        </authorList>
    </citation>
    <scope>NUCLEOTIDE SEQUENCE [LARGE SCALE GENOMIC DNA]</scope>
    <source>
        <strain evidence="10 11">DSM 15049</strain>
    </source>
</reference>
<dbReference type="Gene3D" id="3.30.565.10">
    <property type="entry name" value="Histidine kinase-like ATPase, C-terminal domain"/>
    <property type="match status" value="1"/>
</dbReference>
<dbReference type="InterPro" id="IPR022066">
    <property type="entry name" value="PdtaS_GAF"/>
</dbReference>
<dbReference type="PANTHER" id="PTHR41523:SF8">
    <property type="entry name" value="ETHYLENE RESPONSE SENSOR PROTEIN"/>
    <property type="match status" value="1"/>
</dbReference>
<evidence type="ECO:0000256" key="7">
    <source>
        <dbReference type="ARBA" id="ARBA00022840"/>
    </source>
</evidence>
<evidence type="ECO:0000256" key="1">
    <source>
        <dbReference type="ARBA" id="ARBA00000085"/>
    </source>
</evidence>
<evidence type="ECO:0000256" key="5">
    <source>
        <dbReference type="ARBA" id="ARBA00022741"/>
    </source>
</evidence>
<evidence type="ECO:0000313" key="10">
    <source>
        <dbReference type="EMBL" id="MDQ0557805.1"/>
    </source>
</evidence>
<evidence type="ECO:0000256" key="2">
    <source>
        <dbReference type="ARBA" id="ARBA00012438"/>
    </source>
</evidence>
<dbReference type="Gene3D" id="3.30.450.280">
    <property type="entry name" value="GAF domain"/>
    <property type="match status" value="1"/>
</dbReference>
<evidence type="ECO:0000313" key="11">
    <source>
        <dbReference type="Proteomes" id="UP001232584"/>
    </source>
</evidence>
<keyword evidence="3" id="KW-0597">Phosphoprotein</keyword>
<sequence>MIKKICKEYSNLNSEEIDKIIDISKSLDLMANFYESDVFIDVLIKNQEEAIVVAHGKAKNKSIYKQNVVGKKALNVNEPGVINTLLTGNASRDIKALTQEYKLVKQSIQPIELNNKTIAVLIVEKDISKELKNEFETNKKESRALINLIKHNSFITDNLNAAILIFDKYGNLKFKNKNTLKIYESIGINQELEDVKYDDISLDNEKFINIINNDKIEQIKEVRKNECFFEVKTIIRKSEELRVIQIIQDITKLKEKEAELVFKSIAVKETHHRVKNNLQTVISLLRKQSRLTDNEEVKICLDNVTNRVFAILSNHHLLSKQIDNSISITQAVNLLISNIQGGYCDDKNINIYITGEDFKINGDKSSALLLAINEAIQNCYDHAFEGKDSGNIQVLVNEEENKKIIAIVDDGIGFKNDTELKTNLGTFIIDGYIKQVLKGEIEKISSDKGTKIIFKIPK</sequence>
<feature type="domain" description="Histidine kinase PdtaS GAF" evidence="9">
    <location>
        <begin position="3"/>
        <end position="137"/>
    </location>
</feature>
<evidence type="ECO:0000256" key="3">
    <source>
        <dbReference type="ARBA" id="ARBA00022553"/>
    </source>
</evidence>
<dbReference type="EC" id="2.7.13.3" evidence="2"/>
<dbReference type="InterPro" id="IPR038424">
    <property type="entry name" value="H_kinase_PdtaS_GAF_sf"/>
</dbReference>
<dbReference type="InterPro" id="IPR011495">
    <property type="entry name" value="Sig_transdc_His_kin_sub2_dim/P"/>
</dbReference>
<keyword evidence="7" id="KW-0067">ATP-binding</keyword>
<gene>
    <name evidence="10" type="ORF">QOZ92_002940</name>
</gene>
<keyword evidence="5" id="KW-0547">Nucleotide-binding</keyword>
<dbReference type="Pfam" id="PF07568">
    <property type="entry name" value="HisKA_2"/>
    <property type="match status" value="1"/>
</dbReference>
<dbReference type="RefSeq" id="WP_307509370.1">
    <property type="nucleotide sequence ID" value="NZ_BAAACE010000028.1"/>
</dbReference>
<feature type="domain" description="Signal transduction histidine kinase subgroup 2 dimerisation and phosphoacceptor" evidence="8">
    <location>
        <begin position="269"/>
        <end position="340"/>
    </location>
</feature>
<evidence type="ECO:0000259" key="8">
    <source>
        <dbReference type="Pfam" id="PF07568"/>
    </source>
</evidence>
<accession>A0ABU0N3U5</accession>
<keyword evidence="11" id="KW-1185">Reference proteome</keyword>
<dbReference type="EMBL" id="JAUSWG010000014">
    <property type="protein sequence ID" value="MDQ0557805.1"/>
    <property type="molecule type" value="Genomic_DNA"/>
</dbReference>
<dbReference type="SUPFAM" id="SSF55874">
    <property type="entry name" value="ATPase domain of HSP90 chaperone/DNA topoisomerase II/histidine kinase"/>
    <property type="match status" value="1"/>
</dbReference>
<comment type="caution">
    <text evidence="10">The sequence shown here is derived from an EMBL/GenBank/DDBJ whole genome shotgun (WGS) entry which is preliminary data.</text>
</comment>
<dbReference type="Proteomes" id="UP001232584">
    <property type="component" value="Unassembled WGS sequence"/>
</dbReference>